<sequence>MLIPLVYIVFGTGVLDTHGFQLEYLRNHNVSEARLLCCSRKIFTNTYEVNRKGYWTLFVEFPGDRYAKSPRKIISRDSYSHWIMEVYFYPESVGFSEWHKMHKALN</sequence>
<reference evidence="2" key="1">
    <citation type="submission" date="2022-11" db="UniProtKB">
        <authorList>
            <consortium name="WormBaseParasite"/>
        </authorList>
    </citation>
    <scope>IDENTIFICATION</scope>
</reference>
<dbReference type="WBParaSite" id="jg14865">
    <property type="protein sequence ID" value="jg14865"/>
    <property type="gene ID" value="jg14865"/>
</dbReference>
<evidence type="ECO:0000313" key="1">
    <source>
        <dbReference type="Proteomes" id="UP000887574"/>
    </source>
</evidence>
<keyword evidence="1" id="KW-1185">Reference proteome</keyword>
<dbReference type="AlphaFoldDB" id="A0A915D2Y0"/>
<protein>
    <submittedName>
        <fullName evidence="2">Uncharacterized protein</fullName>
    </submittedName>
</protein>
<name>A0A915D2Y0_9BILA</name>
<proteinExistence type="predicted"/>
<dbReference type="Proteomes" id="UP000887574">
    <property type="component" value="Unplaced"/>
</dbReference>
<organism evidence="1 2">
    <name type="scientific">Ditylenchus dipsaci</name>
    <dbReference type="NCBI Taxonomy" id="166011"/>
    <lineage>
        <taxon>Eukaryota</taxon>
        <taxon>Metazoa</taxon>
        <taxon>Ecdysozoa</taxon>
        <taxon>Nematoda</taxon>
        <taxon>Chromadorea</taxon>
        <taxon>Rhabditida</taxon>
        <taxon>Tylenchina</taxon>
        <taxon>Tylenchomorpha</taxon>
        <taxon>Sphaerularioidea</taxon>
        <taxon>Anguinidae</taxon>
        <taxon>Anguininae</taxon>
        <taxon>Ditylenchus</taxon>
    </lineage>
</organism>
<accession>A0A915D2Y0</accession>
<evidence type="ECO:0000313" key="2">
    <source>
        <dbReference type="WBParaSite" id="jg14865"/>
    </source>
</evidence>